<dbReference type="FunFam" id="1.10.287.950:FF:000001">
    <property type="entry name" value="Methyl-accepting chemotaxis sensory transducer"/>
    <property type="match status" value="1"/>
</dbReference>
<evidence type="ECO:0000256" key="4">
    <source>
        <dbReference type="ARBA" id="ARBA00029447"/>
    </source>
</evidence>
<dbReference type="Pfam" id="PF00015">
    <property type="entry name" value="MCPsignal"/>
    <property type="match status" value="1"/>
</dbReference>
<dbReference type="EMBL" id="UOFZ01000041">
    <property type="protein sequence ID" value="VAX12459.1"/>
    <property type="molecule type" value="Genomic_DNA"/>
</dbReference>
<dbReference type="PROSITE" id="PS50111">
    <property type="entry name" value="CHEMOTAXIS_TRANSDUC_2"/>
    <property type="match status" value="1"/>
</dbReference>
<feature type="domain" description="HAMP" evidence="8">
    <location>
        <begin position="2"/>
        <end position="25"/>
    </location>
</feature>
<dbReference type="PANTHER" id="PTHR32089:SF112">
    <property type="entry name" value="LYSOZYME-LIKE PROTEIN-RELATED"/>
    <property type="match status" value="1"/>
</dbReference>
<evidence type="ECO:0000259" key="8">
    <source>
        <dbReference type="PROSITE" id="PS50885"/>
    </source>
</evidence>
<keyword evidence="2" id="KW-0997">Cell inner membrane</keyword>
<keyword evidence="2" id="KW-1003">Cell membrane</keyword>
<dbReference type="InterPro" id="IPR000727">
    <property type="entry name" value="T_SNARE_dom"/>
</dbReference>
<dbReference type="GO" id="GO:0004888">
    <property type="term" value="F:transmembrane signaling receptor activity"/>
    <property type="evidence" value="ECO:0007669"/>
    <property type="project" value="InterPro"/>
</dbReference>
<dbReference type="SUPFAM" id="SSF58104">
    <property type="entry name" value="Methyl-accepting chemotaxis protein (MCP) signaling domain"/>
    <property type="match status" value="1"/>
</dbReference>
<dbReference type="Gene3D" id="1.10.287.950">
    <property type="entry name" value="Methyl-accepting chemotaxis protein"/>
    <property type="match status" value="1"/>
</dbReference>
<dbReference type="PROSITE" id="PS50192">
    <property type="entry name" value="T_SNARE"/>
    <property type="match status" value="1"/>
</dbReference>
<dbReference type="PANTHER" id="PTHR32089">
    <property type="entry name" value="METHYL-ACCEPTING CHEMOTAXIS PROTEIN MCPB"/>
    <property type="match status" value="1"/>
</dbReference>
<evidence type="ECO:0000313" key="9">
    <source>
        <dbReference type="EMBL" id="VAX12459.1"/>
    </source>
</evidence>
<dbReference type="InterPro" id="IPR004089">
    <property type="entry name" value="MCPsignal_dom"/>
</dbReference>
<sequence>RGEDELADLAHAFNVFLGKIYRTVEQVVNSVSQVVESVHKLEDLSRQTTEEMTRQQEDTEQAATATTQMSATIQDVVKNATSTAESADQARQAATEGKQVVNESINSINKLAEKITHAGEVIQMLESKSDNIGTILDVIQGIADQTNLLALNAAIEAARAGDQGRGFAVVADEVRTLAQRTRSSTTEIQGIIEGLQSGSKNAVQVMGEGKQQVETSVEHVRQTNESFESISNAITFISDMNTQIASATEEQSSVAEEISRNVASISYTGEQIVTHAQESSVATEKLSRLTEQLHNAVSHFKI</sequence>
<evidence type="ECO:0000256" key="5">
    <source>
        <dbReference type="SAM" id="MobiDB-lite"/>
    </source>
</evidence>
<comment type="similarity">
    <text evidence="4">Belongs to the methyl-accepting chemotaxis (MCP) protein family.</text>
</comment>
<feature type="domain" description="T-SNARE coiled-coil homology" evidence="7">
    <location>
        <begin position="217"/>
        <end position="266"/>
    </location>
</feature>
<evidence type="ECO:0000256" key="2">
    <source>
        <dbReference type="ARBA" id="ARBA00022519"/>
    </source>
</evidence>
<feature type="region of interest" description="Disordered" evidence="5">
    <location>
        <begin position="44"/>
        <end position="67"/>
    </location>
</feature>
<proteinExistence type="inferred from homology"/>
<evidence type="ECO:0000259" key="7">
    <source>
        <dbReference type="PROSITE" id="PS50192"/>
    </source>
</evidence>
<dbReference type="InterPro" id="IPR003660">
    <property type="entry name" value="HAMP_dom"/>
</dbReference>
<reference evidence="9" key="1">
    <citation type="submission" date="2018-06" db="EMBL/GenBank/DDBJ databases">
        <authorList>
            <person name="Zhirakovskaya E."/>
        </authorList>
    </citation>
    <scope>NUCLEOTIDE SEQUENCE</scope>
</reference>
<dbReference type="GO" id="GO:0006935">
    <property type="term" value="P:chemotaxis"/>
    <property type="evidence" value="ECO:0007669"/>
    <property type="project" value="InterPro"/>
</dbReference>
<dbReference type="InterPro" id="IPR004090">
    <property type="entry name" value="Chemotax_Me-accpt_rcpt"/>
</dbReference>
<feature type="compositionally biased region" description="Basic and acidic residues" evidence="5">
    <location>
        <begin position="44"/>
        <end position="57"/>
    </location>
</feature>
<dbReference type="GO" id="GO:0005886">
    <property type="term" value="C:plasma membrane"/>
    <property type="evidence" value="ECO:0007669"/>
    <property type="project" value="UniProtKB-SubCell"/>
</dbReference>
<protein>
    <submittedName>
        <fullName evidence="9">Methyl-accepting chemotaxis sensor/transducer protein</fullName>
    </submittedName>
</protein>
<dbReference type="GO" id="GO:0007165">
    <property type="term" value="P:signal transduction"/>
    <property type="evidence" value="ECO:0007669"/>
    <property type="project" value="UniProtKB-KW"/>
</dbReference>
<dbReference type="PROSITE" id="PS50885">
    <property type="entry name" value="HAMP"/>
    <property type="match status" value="1"/>
</dbReference>
<accession>A0A3B1B289</accession>
<keyword evidence="2" id="KW-0472">Membrane</keyword>
<dbReference type="PRINTS" id="PR00260">
    <property type="entry name" value="CHEMTRNSDUCR"/>
</dbReference>
<comment type="subcellular location">
    <subcellularLocation>
        <location evidence="1">Cell inner membrane</location>
        <topology evidence="1">Multi-pass membrane protein</topology>
    </subcellularLocation>
</comment>
<dbReference type="CDD" id="cd11386">
    <property type="entry name" value="MCP_signal"/>
    <property type="match status" value="1"/>
</dbReference>
<name>A0A3B1B289_9ZZZZ</name>
<feature type="non-terminal residue" evidence="9">
    <location>
        <position position="1"/>
    </location>
</feature>
<gene>
    <name evidence="9" type="ORF">MNBD_GAMMA24-1264</name>
</gene>
<feature type="domain" description="Methyl-accepting transducer" evidence="6">
    <location>
        <begin position="30"/>
        <end position="266"/>
    </location>
</feature>
<organism evidence="9">
    <name type="scientific">hydrothermal vent metagenome</name>
    <dbReference type="NCBI Taxonomy" id="652676"/>
    <lineage>
        <taxon>unclassified sequences</taxon>
        <taxon>metagenomes</taxon>
        <taxon>ecological metagenomes</taxon>
    </lineage>
</organism>
<evidence type="ECO:0000259" key="6">
    <source>
        <dbReference type="PROSITE" id="PS50111"/>
    </source>
</evidence>
<dbReference type="AlphaFoldDB" id="A0A3B1B289"/>
<keyword evidence="3" id="KW-0807">Transducer</keyword>
<dbReference type="SMART" id="SM00283">
    <property type="entry name" value="MA"/>
    <property type="match status" value="1"/>
</dbReference>
<evidence type="ECO:0000256" key="3">
    <source>
        <dbReference type="ARBA" id="ARBA00023224"/>
    </source>
</evidence>
<evidence type="ECO:0000256" key="1">
    <source>
        <dbReference type="ARBA" id="ARBA00004429"/>
    </source>
</evidence>